<dbReference type="Pfam" id="PF10512">
    <property type="entry name" value="Borealin"/>
    <property type="match status" value="1"/>
</dbReference>
<feature type="compositionally biased region" description="Basic and acidic residues" evidence="10">
    <location>
        <begin position="11"/>
        <end position="26"/>
    </location>
</feature>
<keyword evidence="9" id="KW-0137">Centromere</keyword>
<feature type="compositionally biased region" description="Basic residues" evidence="10">
    <location>
        <begin position="149"/>
        <end position="161"/>
    </location>
</feature>
<evidence type="ECO:0000256" key="9">
    <source>
        <dbReference type="ARBA" id="ARBA00023328"/>
    </source>
</evidence>
<keyword evidence="12" id="KW-1185">Reference proteome</keyword>
<evidence type="ECO:0000313" key="12">
    <source>
        <dbReference type="Proteomes" id="UP000749559"/>
    </source>
</evidence>
<evidence type="ECO:0000256" key="2">
    <source>
        <dbReference type="ARBA" id="ARBA00004584"/>
    </source>
</evidence>
<gene>
    <name evidence="11" type="ORF">OFUS_LOCUS6764</name>
</gene>
<comment type="caution">
    <text evidence="11">The sequence shown here is derived from an EMBL/GenBank/DDBJ whole genome shotgun (WGS) entry which is preliminary data.</text>
</comment>
<dbReference type="InterPro" id="IPR046466">
    <property type="entry name" value="Borealin_C"/>
</dbReference>
<feature type="region of interest" description="Disordered" evidence="10">
    <location>
        <begin position="1"/>
        <end position="26"/>
    </location>
</feature>
<dbReference type="AlphaFoldDB" id="A0A8J1USY9"/>
<organism evidence="11 12">
    <name type="scientific">Owenia fusiformis</name>
    <name type="common">Polychaete worm</name>
    <dbReference type="NCBI Taxonomy" id="6347"/>
    <lineage>
        <taxon>Eukaryota</taxon>
        <taxon>Metazoa</taxon>
        <taxon>Spiralia</taxon>
        <taxon>Lophotrochozoa</taxon>
        <taxon>Annelida</taxon>
        <taxon>Polychaeta</taxon>
        <taxon>Sedentaria</taxon>
        <taxon>Canalipalpata</taxon>
        <taxon>Sabellida</taxon>
        <taxon>Oweniida</taxon>
        <taxon>Oweniidae</taxon>
        <taxon>Owenia</taxon>
    </lineage>
</organism>
<comment type="subcellular location">
    <subcellularLocation>
        <location evidence="2">Chromosome</location>
        <location evidence="2">Centromere</location>
    </subcellularLocation>
    <subcellularLocation>
        <location evidence="1">Nucleus</location>
    </subcellularLocation>
</comment>
<evidence type="ECO:0000256" key="3">
    <source>
        <dbReference type="ARBA" id="ARBA00009914"/>
    </source>
</evidence>
<comment type="similarity">
    <text evidence="3">Belongs to the borealin family.</text>
</comment>
<reference evidence="11" key="1">
    <citation type="submission" date="2022-03" db="EMBL/GenBank/DDBJ databases">
        <authorList>
            <person name="Martin C."/>
        </authorList>
    </citation>
    <scope>NUCLEOTIDE SEQUENCE</scope>
</reference>
<dbReference type="PANTHER" id="PTHR16040:SF7">
    <property type="entry name" value="AUSTRALIN, ISOFORM A-RELATED"/>
    <property type="match status" value="1"/>
</dbReference>
<dbReference type="InterPro" id="IPR018851">
    <property type="entry name" value="Borealin_N"/>
</dbReference>
<dbReference type="PANTHER" id="PTHR16040">
    <property type="entry name" value="AUSTRALIN, ISOFORM A-RELATED"/>
    <property type="match status" value="1"/>
</dbReference>
<keyword evidence="6" id="KW-0498">Mitosis</keyword>
<evidence type="ECO:0000256" key="7">
    <source>
        <dbReference type="ARBA" id="ARBA00023242"/>
    </source>
</evidence>
<dbReference type="GO" id="GO:0051233">
    <property type="term" value="C:spindle midzone"/>
    <property type="evidence" value="ECO:0007669"/>
    <property type="project" value="TreeGrafter"/>
</dbReference>
<sequence>MPRRRHTKALNNHDKPCTPTGDEGKNLSIEDRRQKLKLLLEDYDNEVKVRVKSMRSDAKTIAKRINHALRLELIKLPMHIRGMNRLEFFNSGGNGNTSSKTEEISDIVKDVDSAIASTSAKIKTVHSNYETISEENEDQQQQATPASKRPLRKRAARKTKKGVLEESQSSNIAPSAPTAKSSRRTKTAAAAQFKTPAFKGGPSLVGFDTPAVTPKFDPRLPQTPGLVREPKPGERIMSLTGSPLSNARRTCTTSKVAEVYVSVGEGNVLQLSSDTDVKDVDIPEMDPQARANILLLQEKLAAILRQKDVNVS</sequence>
<keyword evidence="5" id="KW-0132">Cell division</keyword>
<accession>A0A8J1USY9</accession>
<dbReference type="GO" id="GO:0005634">
    <property type="term" value="C:nucleus"/>
    <property type="evidence" value="ECO:0007669"/>
    <property type="project" value="UniProtKB-SubCell"/>
</dbReference>
<dbReference type="Proteomes" id="UP000749559">
    <property type="component" value="Unassembled WGS sequence"/>
</dbReference>
<dbReference type="OrthoDB" id="6360905at2759"/>
<keyword evidence="4" id="KW-0158">Chromosome</keyword>
<evidence type="ECO:0000256" key="10">
    <source>
        <dbReference type="SAM" id="MobiDB-lite"/>
    </source>
</evidence>
<keyword evidence="8" id="KW-0131">Cell cycle</keyword>
<dbReference type="EMBL" id="CAIIXF020000003">
    <property type="protein sequence ID" value="CAH1780016.1"/>
    <property type="molecule type" value="Genomic_DNA"/>
</dbReference>
<evidence type="ECO:0000256" key="8">
    <source>
        <dbReference type="ARBA" id="ARBA00023306"/>
    </source>
</evidence>
<feature type="region of interest" description="Disordered" evidence="10">
    <location>
        <begin position="213"/>
        <end position="247"/>
    </location>
</feature>
<evidence type="ECO:0000313" key="11">
    <source>
        <dbReference type="EMBL" id="CAH1780016.1"/>
    </source>
</evidence>
<dbReference type="GO" id="GO:0032133">
    <property type="term" value="C:chromosome passenger complex"/>
    <property type="evidence" value="ECO:0007669"/>
    <property type="project" value="TreeGrafter"/>
</dbReference>
<dbReference type="GO" id="GO:0000070">
    <property type="term" value="P:mitotic sister chromatid segregation"/>
    <property type="evidence" value="ECO:0007669"/>
    <property type="project" value="TreeGrafter"/>
</dbReference>
<evidence type="ECO:0000256" key="6">
    <source>
        <dbReference type="ARBA" id="ARBA00022776"/>
    </source>
</evidence>
<proteinExistence type="inferred from homology"/>
<dbReference type="InterPro" id="IPR018867">
    <property type="entry name" value="Cell_div_borealin"/>
</dbReference>
<dbReference type="Pfam" id="PF10444">
    <property type="entry name" value="Nbl1_Borealin_N"/>
    <property type="match status" value="1"/>
</dbReference>
<dbReference type="Gene3D" id="6.10.250.1900">
    <property type="match status" value="1"/>
</dbReference>
<dbReference type="GO" id="GO:0051301">
    <property type="term" value="P:cell division"/>
    <property type="evidence" value="ECO:0007669"/>
    <property type="project" value="UniProtKB-KW"/>
</dbReference>
<evidence type="ECO:0000256" key="4">
    <source>
        <dbReference type="ARBA" id="ARBA00022454"/>
    </source>
</evidence>
<keyword evidence="7" id="KW-0539">Nucleus</keyword>
<dbReference type="GO" id="GO:0000775">
    <property type="term" value="C:chromosome, centromeric region"/>
    <property type="evidence" value="ECO:0007669"/>
    <property type="project" value="UniProtKB-SubCell"/>
</dbReference>
<name>A0A8J1USY9_OWEFU</name>
<protein>
    <submittedName>
        <fullName evidence="11">Uncharacterized protein</fullName>
    </submittedName>
</protein>
<evidence type="ECO:0000256" key="5">
    <source>
        <dbReference type="ARBA" id="ARBA00022618"/>
    </source>
</evidence>
<feature type="region of interest" description="Disordered" evidence="10">
    <location>
        <begin position="132"/>
        <end position="189"/>
    </location>
</feature>
<evidence type="ECO:0000256" key="1">
    <source>
        <dbReference type="ARBA" id="ARBA00004123"/>
    </source>
</evidence>